<dbReference type="PANTHER" id="PTHR46270:SF2">
    <property type="entry name" value="TIR DOMAIN-CONTAINING PROTEIN"/>
    <property type="match status" value="1"/>
</dbReference>
<dbReference type="Pfam" id="PF13676">
    <property type="entry name" value="TIR_2"/>
    <property type="match status" value="1"/>
</dbReference>
<dbReference type="PANTHER" id="PTHR46270">
    <property type="entry name" value="ARMADILLO-TYPE FOLD-RELATED"/>
    <property type="match status" value="1"/>
</dbReference>
<dbReference type="Gene3D" id="3.40.50.10140">
    <property type="entry name" value="Toll/interleukin-1 receptor homology (TIR) domain"/>
    <property type="match status" value="1"/>
</dbReference>
<dbReference type="Proteomes" id="UP000549394">
    <property type="component" value="Unassembled WGS sequence"/>
</dbReference>
<feature type="domain" description="TIR" evidence="1">
    <location>
        <begin position="417"/>
        <end position="525"/>
    </location>
</feature>
<proteinExistence type="predicted"/>
<accession>A0A7I8VV98</accession>
<dbReference type="AlphaFoldDB" id="A0A7I8VV98"/>
<evidence type="ECO:0000313" key="2">
    <source>
        <dbReference type="EMBL" id="CAD5120162.1"/>
    </source>
</evidence>
<dbReference type="InterPro" id="IPR035897">
    <property type="entry name" value="Toll_tir_struct_dom_sf"/>
</dbReference>
<evidence type="ECO:0000259" key="1">
    <source>
        <dbReference type="Pfam" id="PF13676"/>
    </source>
</evidence>
<dbReference type="GO" id="GO:0007165">
    <property type="term" value="P:signal transduction"/>
    <property type="evidence" value="ECO:0007669"/>
    <property type="project" value="InterPro"/>
</dbReference>
<dbReference type="InterPro" id="IPR016024">
    <property type="entry name" value="ARM-type_fold"/>
</dbReference>
<sequence>MANMNIDDCDFVFDFDVEYGNNLSNNKYIDYMESDVKETYNQIRQDFLSIAKSLNSIIQKEGYNYNLSILTHLDNLVCFYKREPYRNIHKYKRKLIIRALAIDYIDSNFLITLIKLLENMKEDKSMSKEEKNGNNSMYSRIFNILTRFAHLSNEFSKTLVVISDFIDFLLDQLEKYSLIITDSKKAKKIKLQKEVSSTMSLIYNIIRYDDCKSYFIDNTRFVDSIKSLLCMNVTSIQLMSIFSLAYVAREDKAELFHSNASIILYAVESLEKAISSRKTKCDDEWTAYELAKGIGRLAVNDSNKQLLVENGAVIPLYKLTLSEDDEEAYEACEALLNLAFDEEIKRDINQVKGLKENIKKLSKTDRPCHKPAQGLLWVLNQEYRDERNQNNQDTLRATRPMLKSIERGGECNNRSHIMISYEWSHQKIVLQIKDFLVRHGFKIWIDLINMQGSTLDAVACGIEQSSLVLLCYSENYKISPFCRMEAEYVVTKKKKFLPVRMDKSYKPDGWLGIIIGSRLYYDFSEINTPGHLKKFLKDINDILNQDHEPVKEEIASDVSKKNTHADNKIKENNTNNFNNQIVALSKEKLSFLKNLRREAPEYFYKKIENEFNLSNLNNLIDFMVAFNKL</sequence>
<gene>
    <name evidence="2" type="ORF">DGYR_LOCUS8292</name>
</gene>
<dbReference type="SUPFAM" id="SSF52200">
    <property type="entry name" value="Toll/Interleukin receptor TIR domain"/>
    <property type="match status" value="1"/>
</dbReference>
<dbReference type="SUPFAM" id="SSF48371">
    <property type="entry name" value="ARM repeat"/>
    <property type="match status" value="1"/>
</dbReference>
<evidence type="ECO:0000313" key="3">
    <source>
        <dbReference type="Proteomes" id="UP000549394"/>
    </source>
</evidence>
<keyword evidence="3" id="KW-1185">Reference proteome</keyword>
<comment type="caution">
    <text evidence="2">The sequence shown here is derived from an EMBL/GenBank/DDBJ whole genome shotgun (WGS) entry which is preliminary data.</text>
</comment>
<dbReference type="InterPro" id="IPR000157">
    <property type="entry name" value="TIR_dom"/>
</dbReference>
<dbReference type="InterPro" id="IPR011989">
    <property type="entry name" value="ARM-like"/>
</dbReference>
<dbReference type="Gene3D" id="1.25.10.10">
    <property type="entry name" value="Leucine-rich Repeat Variant"/>
    <property type="match status" value="1"/>
</dbReference>
<dbReference type="SMART" id="SM00185">
    <property type="entry name" value="ARM"/>
    <property type="match status" value="1"/>
</dbReference>
<dbReference type="OrthoDB" id="9978456at2759"/>
<reference evidence="2 3" key="1">
    <citation type="submission" date="2020-08" db="EMBL/GenBank/DDBJ databases">
        <authorList>
            <person name="Hejnol A."/>
        </authorList>
    </citation>
    <scope>NUCLEOTIDE SEQUENCE [LARGE SCALE GENOMIC DNA]</scope>
</reference>
<dbReference type="EMBL" id="CAJFCJ010000012">
    <property type="protein sequence ID" value="CAD5120162.1"/>
    <property type="molecule type" value="Genomic_DNA"/>
</dbReference>
<organism evidence="2 3">
    <name type="scientific">Dimorphilus gyrociliatus</name>
    <dbReference type="NCBI Taxonomy" id="2664684"/>
    <lineage>
        <taxon>Eukaryota</taxon>
        <taxon>Metazoa</taxon>
        <taxon>Spiralia</taxon>
        <taxon>Lophotrochozoa</taxon>
        <taxon>Annelida</taxon>
        <taxon>Polychaeta</taxon>
        <taxon>Polychaeta incertae sedis</taxon>
        <taxon>Dinophilidae</taxon>
        <taxon>Dimorphilus</taxon>
    </lineage>
</organism>
<dbReference type="InterPro" id="IPR000225">
    <property type="entry name" value="Armadillo"/>
</dbReference>
<name>A0A7I8VV98_9ANNE</name>
<protein>
    <submittedName>
        <fullName evidence="2">DgyrCDS8739</fullName>
    </submittedName>
</protein>